<evidence type="ECO:0000256" key="5">
    <source>
        <dbReference type="ARBA" id="ARBA00022737"/>
    </source>
</evidence>
<evidence type="ECO:0000256" key="2">
    <source>
        <dbReference type="ARBA" id="ARBA00012251"/>
    </source>
</evidence>
<feature type="domain" description="RING-type" evidence="11">
    <location>
        <begin position="92"/>
        <end position="146"/>
    </location>
</feature>
<dbReference type="CDD" id="cd20336">
    <property type="entry name" value="Rcat_RBR"/>
    <property type="match status" value="1"/>
</dbReference>
<evidence type="ECO:0000256" key="9">
    <source>
        <dbReference type="PROSITE-ProRule" id="PRU00175"/>
    </source>
</evidence>
<proteinExistence type="predicted"/>
<dbReference type="OrthoDB" id="1431934at2759"/>
<keyword evidence="8" id="KW-0862">Zinc</keyword>
<keyword evidence="5" id="KW-0677">Repeat</keyword>
<dbReference type="InterPro" id="IPR002867">
    <property type="entry name" value="IBR_dom"/>
</dbReference>
<dbReference type="GeneID" id="63847160"/>
<evidence type="ECO:0000313" key="14">
    <source>
        <dbReference type="Proteomes" id="UP000800039"/>
    </source>
</evidence>
<dbReference type="Gene3D" id="1.20.120.1750">
    <property type="match status" value="1"/>
</dbReference>
<evidence type="ECO:0000256" key="1">
    <source>
        <dbReference type="ARBA" id="ARBA00001798"/>
    </source>
</evidence>
<evidence type="ECO:0000256" key="3">
    <source>
        <dbReference type="ARBA" id="ARBA00022679"/>
    </source>
</evidence>
<keyword evidence="4" id="KW-0479">Metal-binding</keyword>
<dbReference type="GO" id="GO:0008270">
    <property type="term" value="F:zinc ion binding"/>
    <property type="evidence" value="ECO:0007669"/>
    <property type="project" value="UniProtKB-KW"/>
</dbReference>
<dbReference type="SMART" id="SM00647">
    <property type="entry name" value="IBR"/>
    <property type="match status" value="2"/>
</dbReference>
<comment type="catalytic activity">
    <reaction evidence="1">
        <text>[E2 ubiquitin-conjugating enzyme]-S-ubiquitinyl-L-cysteine + [acceptor protein]-L-lysine = [E2 ubiquitin-conjugating enzyme]-L-cysteine + [acceptor protein]-N(6)-ubiquitinyl-L-lysine.</text>
        <dbReference type="EC" id="2.3.2.31"/>
    </reaction>
</comment>
<dbReference type="PANTHER" id="PTHR11685">
    <property type="entry name" value="RBR FAMILY RING FINGER AND IBR DOMAIN-CONTAINING"/>
    <property type="match status" value="1"/>
</dbReference>
<dbReference type="SUPFAM" id="SSF57850">
    <property type="entry name" value="RING/U-box"/>
    <property type="match status" value="2"/>
</dbReference>
<dbReference type="RefSeq" id="XP_040793512.1">
    <property type="nucleotide sequence ID" value="XM_040929908.1"/>
</dbReference>
<accession>A0A9P4GSY5</accession>
<comment type="caution">
    <text evidence="13">The sequence shown here is derived from an EMBL/GenBank/DDBJ whole genome shotgun (WGS) entry which is preliminary data.</text>
</comment>
<dbReference type="PROSITE" id="PS51873">
    <property type="entry name" value="TRIAD"/>
    <property type="match status" value="1"/>
</dbReference>
<feature type="compositionally biased region" description="Polar residues" evidence="10">
    <location>
        <begin position="18"/>
        <end position="27"/>
    </location>
</feature>
<evidence type="ECO:0000256" key="4">
    <source>
        <dbReference type="ARBA" id="ARBA00022723"/>
    </source>
</evidence>
<dbReference type="EC" id="2.3.2.31" evidence="2"/>
<feature type="region of interest" description="Disordered" evidence="10">
    <location>
        <begin position="1"/>
        <end position="31"/>
    </location>
</feature>
<dbReference type="GO" id="GO:0016567">
    <property type="term" value="P:protein ubiquitination"/>
    <property type="evidence" value="ECO:0007669"/>
    <property type="project" value="InterPro"/>
</dbReference>
<dbReference type="Gene3D" id="3.30.40.10">
    <property type="entry name" value="Zinc/RING finger domain, C3HC4 (zinc finger)"/>
    <property type="match status" value="1"/>
</dbReference>
<dbReference type="InterPro" id="IPR031127">
    <property type="entry name" value="E3_UB_ligase_RBR"/>
</dbReference>
<dbReference type="InterPro" id="IPR013083">
    <property type="entry name" value="Znf_RING/FYVE/PHD"/>
</dbReference>
<dbReference type="InterPro" id="IPR001841">
    <property type="entry name" value="Znf_RING"/>
</dbReference>
<evidence type="ECO:0000256" key="10">
    <source>
        <dbReference type="SAM" id="MobiDB-lite"/>
    </source>
</evidence>
<dbReference type="CDD" id="cd20335">
    <property type="entry name" value="BRcat_RBR"/>
    <property type="match status" value="1"/>
</dbReference>
<keyword evidence="3" id="KW-0808">Transferase</keyword>
<feature type="domain" description="RING-type" evidence="12">
    <location>
        <begin position="88"/>
        <end position="310"/>
    </location>
</feature>
<feature type="region of interest" description="Disordered" evidence="10">
    <location>
        <begin position="58"/>
        <end position="82"/>
    </location>
</feature>
<dbReference type="Pfam" id="PF01485">
    <property type="entry name" value="IBR"/>
    <property type="match status" value="1"/>
</dbReference>
<dbReference type="Proteomes" id="UP000800039">
    <property type="component" value="Unassembled WGS sequence"/>
</dbReference>
<dbReference type="AlphaFoldDB" id="A0A9P4GSY5"/>
<keyword evidence="7" id="KW-0833">Ubl conjugation pathway</keyword>
<dbReference type="GO" id="GO:0061630">
    <property type="term" value="F:ubiquitin protein ligase activity"/>
    <property type="evidence" value="ECO:0007669"/>
    <property type="project" value="UniProtKB-EC"/>
</dbReference>
<gene>
    <name evidence="13" type="ORF">K460DRAFT_302543</name>
</gene>
<dbReference type="InterPro" id="IPR044066">
    <property type="entry name" value="TRIAD_supradom"/>
</dbReference>
<evidence type="ECO:0000259" key="11">
    <source>
        <dbReference type="PROSITE" id="PS50089"/>
    </source>
</evidence>
<reference evidence="13" key="1">
    <citation type="submission" date="2020-01" db="EMBL/GenBank/DDBJ databases">
        <authorList>
            <consortium name="DOE Joint Genome Institute"/>
            <person name="Haridas S."/>
            <person name="Albert R."/>
            <person name="Binder M."/>
            <person name="Bloem J."/>
            <person name="Labutti K."/>
            <person name="Salamov A."/>
            <person name="Andreopoulos B."/>
            <person name="Baker S.E."/>
            <person name="Barry K."/>
            <person name="Bills G."/>
            <person name="Bluhm B.H."/>
            <person name="Cannon C."/>
            <person name="Castanera R."/>
            <person name="Culley D.E."/>
            <person name="Daum C."/>
            <person name="Ezra D."/>
            <person name="Gonzalez J.B."/>
            <person name="Henrissat B."/>
            <person name="Kuo A."/>
            <person name="Liang C."/>
            <person name="Lipzen A."/>
            <person name="Lutzoni F."/>
            <person name="Magnuson J."/>
            <person name="Mondo S."/>
            <person name="Nolan M."/>
            <person name="Ohm R."/>
            <person name="Pangilinan J."/>
            <person name="Park H.-J."/>
            <person name="Ramirez L."/>
            <person name="Alfaro M."/>
            <person name="Sun H."/>
            <person name="Tritt A."/>
            <person name="Yoshinaga Y."/>
            <person name="Zwiers L.-H."/>
            <person name="Turgeon B.G."/>
            <person name="Goodwin S.B."/>
            <person name="Spatafora J.W."/>
            <person name="Crous P.W."/>
            <person name="Grigoriev I.V."/>
        </authorList>
    </citation>
    <scope>NUCLEOTIDE SEQUENCE</scope>
    <source>
        <strain evidence="13">CBS 394.84</strain>
    </source>
</reference>
<organism evidence="13 14">
    <name type="scientific">Cucurbitaria berberidis CBS 394.84</name>
    <dbReference type="NCBI Taxonomy" id="1168544"/>
    <lineage>
        <taxon>Eukaryota</taxon>
        <taxon>Fungi</taxon>
        <taxon>Dikarya</taxon>
        <taxon>Ascomycota</taxon>
        <taxon>Pezizomycotina</taxon>
        <taxon>Dothideomycetes</taxon>
        <taxon>Pleosporomycetidae</taxon>
        <taxon>Pleosporales</taxon>
        <taxon>Pleosporineae</taxon>
        <taxon>Cucurbitariaceae</taxon>
        <taxon>Cucurbitaria</taxon>
    </lineage>
</organism>
<evidence type="ECO:0000313" key="13">
    <source>
        <dbReference type="EMBL" id="KAF1850949.1"/>
    </source>
</evidence>
<feature type="compositionally biased region" description="Polar residues" evidence="10">
    <location>
        <begin position="1"/>
        <end position="11"/>
    </location>
</feature>
<protein>
    <recommendedName>
        <fullName evidence="2">RBR-type E3 ubiquitin transferase</fullName>
        <ecNumber evidence="2">2.3.2.31</ecNumber>
    </recommendedName>
</protein>
<name>A0A9P4GSY5_9PLEO</name>
<dbReference type="EMBL" id="ML976614">
    <property type="protein sequence ID" value="KAF1850949.1"/>
    <property type="molecule type" value="Genomic_DNA"/>
</dbReference>
<evidence type="ECO:0000256" key="8">
    <source>
        <dbReference type="ARBA" id="ARBA00022833"/>
    </source>
</evidence>
<evidence type="ECO:0000259" key="12">
    <source>
        <dbReference type="PROSITE" id="PS51873"/>
    </source>
</evidence>
<sequence length="402" mass="44233">MAPSTRLQSQPEMRVNYAPTTSRTGTRGNPILLEEAPPEAAARRPLGQIIQTARKSTTRVEAGGVAKPKAEPKKAVEVASKSKGREHARQECSICATTKTMARSFKVLKIEDACEHLQGICYACIQKMLKAKVVERQLTEAELACPFPDCDHVLDYMALKMTVTKAAFEQYDTALAKRLLSADEFYIACLSRKCGMYFSIEGCKSDKRGKQKIACPYCEYEICSKCNRPWKSHGTDGCNKAKEKEDRASEKMVKALGAKPCPQCGLNIQKNGGCDHMTCQHCRQHFCWQCLVLYSNNFQHAEGCIHGQVNVAADPRNWAADNLNGAQMNHLIHQAHARLTNMALNPPAPLPAPAWAPAAPPQPVPDAAPRLNMQLLRAQAPIQFHARIFNFLGFGGGNGGDL</sequence>
<evidence type="ECO:0000256" key="7">
    <source>
        <dbReference type="ARBA" id="ARBA00022786"/>
    </source>
</evidence>
<dbReference type="PROSITE" id="PS50089">
    <property type="entry name" value="ZF_RING_2"/>
    <property type="match status" value="1"/>
</dbReference>
<dbReference type="Pfam" id="PF22191">
    <property type="entry name" value="IBR_1"/>
    <property type="match status" value="1"/>
</dbReference>
<evidence type="ECO:0000256" key="6">
    <source>
        <dbReference type="ARBA" id="ARBA00022771"/>
    </source>
</evidence>
<keyword evidence="6 9" id="KW-0863">Zinc-finger</keyword>
<keyword evidence="14" id="KW-1185">Reference proteome</keyword>